<gene>
    <name evidence="2" type="ORF">RGE70_11760</name>
</gene>
<evidence type="ECO:0000313" key="2">
    <source>
        <dbReference type="EMBL" id="WOT04009.1"/>
    </source>
</evidence>
<accession>A0ABZ0JUM2</accession>
<dbReference type="RefSeq" id="WP_310471638.1">
    <property type="nucleotide sequence ID" value="NZ_CP136522.1"/>
</dbReference>
<feature type="signal peptide" evidence="1">
    <location>
        <begin position="1"/>
        <end position="21"/>
    </location>
</feature>
<keyword evidence="3" id="KW-1185">Reference proteome</keyword>
<organism evidence="2 3">
    <name type="scientific">Shewanella youngdeokensis</name>
    <dbReference type="NCBI Taxonomy" id="2999068"/>
    <lineage>
        <taxon>Bacteria</taxon>
        <taxon>Pseudomonadati</taxon>
        <taxon>Pseudomonadota</taxon>
        <taxon>Gammaproteobacteria</taxon>
        <taxon>Alteromonadales</taxon>
        <taxon>Shewanellaceae</taxon>
        <taxon>Shewanella</taxon>
    </lineage>
</organism>
<dbReference type="Proteomes" id="UP001529491">
    <property type="component" value="Chromosome"/>
</dbReference>
<reference evidence="2 3" key="1">
    <citation type="submission" date="2023-10" db="EMBL/GenBank/DDBJ databases">
        <title>Complete genome sequence of Shewanella sp. DAU334.</title>
        <authorList>
            <person name="Lee Y.-S."/>
            <person name="Jeong H.-R."/>
            <person name="Hwang E.-J."/>
            <person name="Choi Y.-L."/>
            <person name="Kim G.-D."/>
        </authorList>
    </citation>
    <scope>NUCLEOTIDE SEQUENCE [LARGE SCALE GENOMIC DNA]</scope>
    <source>
        <strain evidence="2 3">DAU334</strain>
    </source>
</reference>
<dbReference type="EMBL" id="CP136522">
    <property type="protein sequence ID" value="WOT04009.1"/>
    <property type="molecule type" value="Genomic_DNA"/>
</dbReference>
<feature type="chain" id="PRO_5046448872" evidence="1">
    <location>
        <begin position="22"/>
        <end position="279"/>
    </location>
</feature>
<evidence type="ECO:0000313" key="3">
    <source>
        <dbReference type="Proteomes" id="UP001529491"/>
    </source>
</evidence>
<sequence length="279" mass="30331">MNKYLLALAITTALSSNYALAAEEIDMSSPTEAYTALGAGYGNKGVSLKAMYTLSSADSNRKSGLIFEANDIFDQEGGDPQFSGIKSGVMTMDGETTNTNYRFRYGSLDTTNGLGHMVDAVVKDHPFFGQMAIVQAGALATIPVGENGYIWPVILVGGVIMEDNFSDTTGAAAGLPESVTNLSSSGVDIASTVFTTKIYARYKFNETWWLLGSWSYTDEINGKSWNESIAEGGLQISPQQIELTLGYQLTPTQNIRFNYHSYSDKGSSDKLWVEYNYAF</sequence>
<name>A0ABZ0JUM2_9GAMM</name>
<evidence type="ECO:0000256" key="1">
    <source>
        <dbReference type="SAM" id="SignalP"/>
    </source>
</evidence>
<protein>
    <submittedName>
        <fullName evidence="2">Uncharacterized protein</fullName>
    </submittedName>
</protein>
<proteinExistence type="predicted"/>
<keyword evidence="1" id="KW-0732">Signal</keyword>